<dbReference type="Gene3D" id="2.40.10.10">
    <property type="entry name" value="Trypsin-like serine proteases"/>
    <property type="match status" value="1"/>
</dbReference>
<accession>E1ZR70</accession>
<dbReference type="InterPro" id="IPR009003">
    <property type="entry name" value="Peptidase_S1_PA"/>
</dbReference>
<dbReference type="EMBL" id="GL433861">
    <property type="protein sequence ID" value="EFN51681.1"/>
    <property type="molecule type" value="Genomic_DNA"/>
</dbReference>
<dbReference type="InParanoid" id="E1ZR70"/>
<dbReference type="Pfam" id="PF00089">
    <property type="entry name" value="Trypsin"/>
    <property type="match status" value="1"/>
</dbReference>
<dbReference type="PROSITE" id="PS00135">
    <property type="entry name" value="TRYPSIN_SER"/>
    <property type="match status" value="1"/>
</dbReference>
<comment type="similarity">
    <text evidence="2">Belongs to the peptidase S1 family.</text>
</comment>
<feature type="domain" description="Peptidase S1" evidence="8">
    <location>
        <begin position="26"/>
        <end position="273"/>
    </location>
</feature>
<evidence type="ECO:0000256" key="6">
    <source>
        <dbReference type="ARBA" id="ARBA00023180"/>
    </source>
</evidence>
<dbReference type="PROSITE" id="PS00134">
    <property type="entry name" value="TRYPSIN_HIS"/>
    <property type="match status" value="1"/>
</dbReference>
<keyword evidence="10" id="KW-1185">Reference proteome</keyword>
<evidence type="ECO:0000256" key="3">
    <source>
        <dbReference type="ARBA" id="ARBA00022525"/>
    </source>
</evidence>
<keyword evidence="3" id="KW-0964">Secreted</keyword>
<evidence type="ECO:0000256" key="5">
    <source>
        <dbReference type="ARBA" id="ARBA00023157"/>
    </source>
</evidence>
<evidence type="ECO:0000256" key="1">
    <source>
        <dbReference type="ARBA" id="ARBA00004613"/>
    </source>
</evidence>
<sequence>MRRCFLRDAAVDRRRLKGDDAVRAAIINGVRAPKGRYPWMVSLRYNDEFGEHFCGASLISPNFVLTAAHCLLEEDGSDASSDRFFPEVRIGGWEMYGGQYESRYAWYVYTHEAFDPDTNNNDIAVIMLDRPSKKKPIKMVPTKPNPPVKPGSLLYAIGWGQTSNNEDAAGPSHLQQVSLDLLSQNACADTFGEYRDDWKRTSLMCAGSSWRKKDTCSGDSGGPLFVKGRNATMDRLVGLTSYGVGDCAENPGVSAAGAPLVAAGRKWITLLGRNGCTLRGQLSGNLCTERSRALTLLSAGLGVRSTWRLALASGLAGPGGELVGKPVTLQLTGRATGCPAESYLSGAAACDNTSAYTSLRQSWVLESAGGDTSFYLRSSARGACGAKYLGALVACGAAGDDPRLGLYPKASPPDSSVQLAQAAQAPFAAAAATLATATQAPATKPAAPTPVPKSEVCQNESANPPYGPLECCWGLKCVLDIKRVAKRCASPPLPPAILDISANPQGPLAYTLVVTLEPTADAGGTDIGIFQYLATYEILDSDLPGGLSRVSGNASLLQLTFPDIPCGSTVNVTAISIQGSFPFTRSEYPSVALASTPAW</sequence>
<dbReference type="SMART" id="SM00020">
    <property type="entry name" value="Tryp_SPc"/>
    <property type="match status" value="1"/>
</dbReference>
<evidence type="ECO:0000256" key="2">
    <source>
        <dbReference type="ARBA" id="ARBA00007664"/>
    </source>
</evidence>
<keyword evidence="4" id="KW-0732">Signal</keyword>
<evidence type="ECO:0000313" key="9">
    <source>
        <dbReference type="EMBL" id="EFN51681.1"/>
    </source>
</evidence>
<dbReference type="RefSeq" id="XP_005843783.1">
    <property type="nucleotide sequence ID" value="XM_005843721.1"/>
</dbReference>
<dbReference type="InterPro" id="IPR001314">
    <property type="entry name" value="Peptidase_S1A"/>
</dbReference>
<keyword evidence="7" id="KW-0720">Serine protease</keyword>
<dbReference type="AlphaFoldDB" id="E1ZR70"/>
<dbReference type="STRING" id="554065.E1ZR70"/>
<keyword evidence="7" id="KW-0378">Hydrolase</keyword>
<dbReference type="InterPro" id="IPR033116">
    <property type="entry name" value="TRYPSIN_SER"/>
</dbReference>
<dbReference type="PRINTS" id="PR00722">
    <property type="entry name" value="CHYMOTRYPSIN"/>
</dbReference>
<dbReference type="GO" id="GO:0006508">
    <property type="term" value="P:proteolysis"/>
    <property type="evidence" value="ECO:0007669"/>
    <property type="project" value="UniProtKB-KW"/>
</dbReference>
<dbReference type="KEGG" id="cvr:CHLNCDRAFT_139913"/>
<evidence type="ECO:0000259" key="8">
    <source>
        <dbReference type="PROSITE" id="PS50240"/>
    </source>
</evidence>
<dbReference type="FunFam" id="2.40.10.10:FF:000054">
    <property type="entry name" value="Complement C1r subcomponent"/>
    <property type="match status" value="1"/>
</dbReference>
<keyword evidence="7" id="KW-0645">Protease</keyword>
<name>E1ZR70_CHLVA</name>
<reference evidence="9 10" key="1">
    <citation type="journal article" date="2010" name="Plant Cell">
        <title>The Chlorella variabilis NC64A genome reveals adaptation to photosymbiosis, coevolution with viruses, and cryptic sex.</title>
        <authorList>
            <person name="Blanc G."/>
            <person name="Duncan G."/>
            <person name="Agarkova I."/>
            <person name="Borodovsky M."/>
            <person name="Gurnon J."/>
            <person name="Kuo A."/>
            <person name="Lindquist E."/>
            <person name="Lucas S."/>
            <person name="Pangilinan J."/>
            <person name="Polle J."/>
            <person name="Salamov A."/>
            <person name="Terry A."/>
            <person name="Yamada T."/>
            <person name="Dunigan D.D."/>
            <person name="Grigoriev I.V."/>
            <person name="Claverie J.M."/>
            <person name="Van Etten J.L."/>
        </authorList>
    </citation>
    <scope>NUCLEOTIDE SEQUENCE [LARGE SCALE GENOMIC DNA]</scope>
    <source>
        <strain evidence="9 10">NC64A</strain>
    </source>
</reference>
<organism evidence="10">
    <name type="scientific">Chlorella variabilis</name>
    <name type="common">Green alga</name>
    <dbReference type="NCBI Taxonomy" id="554065"/>
    <lineage>
        <taxon>Eukaryota</taxon>
        <taxon>Viridiplantae</taxon>
        <taxon>Chlorophyta</taxon>
        <taxon>core chlorophytes</taxon>
        <taxon>Trebouxiophyceae</taxon>
        <taxon>Chlorellales</taxon>
        <taxon>Chlorellaceae</taxon>
        <taxon>Chlorella clade</taxon>
        <taxon>Chlorella</taxon>
    </lineage>
</organism>
<dbReference type="InterPro" id="IPR018114">
    <property type="entry name" value="TRYPSIN_HIS"/>
</dbReference>
<dbReference type="InterPro" id="IPR050430">
    <property type="entry name" value="Peptidase_S1"/>
</dbReference>
<comment type="subcellular location">
    <subcellularLocation>
        <location evidence="1">Secreted</location>
    </subcellularLocation>
</comment>
<dbReference type="GeneID" id="17351168"/>
<evidence type="ECO:0000256" key="4">
    <source>
        <dbReference type="ARBA" id="ARBA00022729"/>
    </source>
</evidence>
<dbReference type="Proteomes" id="UP000008141">
    <property type="component" value="Unassembled WGS sequence"/>
</dbReference>
<gene>
    <name evidence="9" type="ORF">CHLNCDRAFT_139913</name>
</gene>
<dbReference type="eggNOG" id="KOG3627">
    <property type="taxonomic scope" value="Eukaryota"/>
</dbReference>
<dbReference type="GO" id="GO:0004252">
    <property type="term" value="F:serine-type endopeptidase activity"/>
    <property type="evidence" value="ECO:0007669"/>
    <property type="project" value="InterPro"/>
</dbReference>
<dbReference type="SUPFAM" id="SSF50494">
    <property type="entry name" value="Trypsin-like serine proteases"/>
    <property type="match status" value="1"/>
</dbReference>
<dbReference type="InterPro" id="IPR001254">
    <property type="entry name" value="Trypsin_dom"/>
</dbReference>
<dbReference type="PROSITE" id="PS50240">
    <property type="entry name" value="TRYPSIN_DOM"/>
    <property type="match status" value="1"/>
</dbReference>
<keyword evidence="5" id="KW-1015">Disulfide bond</keyword>
<dbReference type="PANTHER" id="PTHR24276">
    <property type="entry name" value="POLYSERASE-RELATED"/>
    <property type="match status" value="1"/>
</dbReference>
<dbReference type="GO" id="GO:0005576">
    <property type="term" value="C:extracellular region"/>
    <property type="evidence" value="ECO:0007669"/>
    <property type="project" value="UniProtKB-SubCell"/>
</dbReference>
<dbReference type="InterPro" id="IPR043504">
    <property type="entry name" value="Peptidase_S1_PA_chymotrypsin"/>
</dbReference>
<dbReference type="PANTHER" id="PTHR24276:SF98">
    <property type="entry name" value="FI18310P1-RELATED"/>
    <property type="match status" value="1"/>
</dbReference>
<evidence type="ECO:0000313" key="10">
    <source>
        <dbReference type="Proteomes" id="UP000008141"/>
    </source>
</evidence>
<protein>
    <recommendedName>
        <fullName evidence="8">Peptidase S1 domain-containing protein</fullName>
    </recommendedName>
</protein>
<evidence type="ECO:0000256" key="7">
    <source>
        <dbReference type="RuleBase" id="RU363034"/>
    </source>
</evidence>
<dbReference type="CDD" id="cd00190">
    <property type="entry name" value="Tryp_SPc"/>
    <property type="match status" value="1"/>
</dbReference>
<keyword evidence="6" id="KW-0325">Glycoprotein</keyword>
<proteinExistence type="inferred from homology"/>
<dbReference type="OrthoDB" id="513101at2759"/>